<keyword evidence="3 6" id="KW-0227">DNA damage</keyword>
<dbReference type="Pfam" id="PF03852">
    <property type="entry name" value="Vsr"/>
    <property type="match status" value="1"/>
</dbReference>
<dbReference type="InterPro" id="IPR011335">
    <property type="entry name" value="Restrct_endonuc-II-like"/>
</dbReference>
<comment type="caution">
    <text evidence="8">The sequence shown here is derived from an EMBL/GenBank/DDBJ whole genome shotgun (WGS) entry which is preliminary data.</text>
</comment>
<protein>
    <recommendedName>
        <fullName evidence="6">Very short patch repair endonuclease</fullName>
        <ecNumber evidence="6">3.1.-.-</ecNumber>
    </recommendedName>
</protein>
<dbReference type="Gene3D" id="3.40.960.10">
    <property type="entry name" value="VSR Endonuclease"/>
    <property type="match status" value="1"/>
</dbReference>
<keyword evidence="9" id="KW-1185">Reference proteome</keyword>
<evidence type="ECO:0000256" key="1">
    <source>
        <dbReference type="ARBA" id="ARBA00022722"/>
    </source>
</evidence>
<reference evidence="8 9" key="1">
    <citation type="submission" date="2020-02" db="EMBL/GenBank/DDBJ databases">
        <title>Characterization of phylogenetic diversity of novel bifidobacterial species isolated in Czech ZOOs.</title>
        <authorList>
            <person name="Lugli G.A."/>
            <person name="Vera N.B."/>
            <person name="Ventura M."/>
        </authorList>
    </citation>
    <scope>NUCLEOTIDE SEQUENCE [LARGE SCALE GENOMIC DNA]</scope>
    <source>
        <strain evidence="8 9">DSM 109958</strain>
    </source>
</reference>
<dbReference type="NCBIfam" id="TIGR00632">
    <property type="entry name" value="vsr"/>
    <property type="match status" value="1"/>
</dbReference>
<dbReference type="CDD" id="cd00221">
    <property type="entry name" value="Vsr"/>
    <property type="match status" value="1"/>
</dbReference>
<keyword evidence="5 6" id="KW-0234">DNA repair</keyword>
<accession>A0A7Y0F2Q3</accession>
<evidence type="ECO:0000256" key="3">
    <source>
        <dbReference type="ARBA" id="ARBA00022763"/>
    </source>
</evidence>
<comment type="function">
    <text evidence="6">May nick specific sequences that contain T:G mispairs resulting from m5C-deamination.</text>
</comment>
<sequence>MTRSKVRAAGVTDKPRNRQERYERGTRSYVMSHIRGKDTSIEVLVRSYLFRRGLRFRKNDRHYPGHPDVVLPKYHAMVFVNGCFWHMHDGCPRCVMPKSNVEFWRAKLLRNRARDAAQHAELEAAGWRVITVWECELAKTLREDRLARLYAQIVETAADGNGE</sequence>
<feature type="compositionally biased region" description="Basic and acidic residues" evidence="7">
    <location>
        <begin position="13"/>
        <end position="23"/>
    </location>
</feature>
<dbReference type="GO" id="GO:0004519">
    <property type="term" value="F:endonuclease activity"/>
    <property type="evidence" value="ECO:0007669"/>
    <property type="project" value="UniProtKB-KW"/>
</dbReference>
<dbReference type="EC" id="3.1.-.-" evidence="6"/>
<evidence type="ECO:0000256" key="2">
    <source>
        <dbReference type="ARBA" id="ARBA00022759"/>
    </source>
</evidence>
<evidence type="ECO:0000256" key="6">
    <source>
        <dbReference type="PIRNR" id="PIRNR018267"/>
    </source>
</evidence>
<dbReference type="Proteomes" id="UP000588277">
    <property type="component" value="Unassembled WGS sequence"/>
</dbReference>
<gene>
    <name evidence="8" type="ORF">G1C96_1415</name>
</gene>
<name>A0A7Y0F2Q3_9BIFI</name>
<keyword evidence="1 6" id="KW-0540">Nuclease</keyword>
<evidence type="ECO:0000313" key="9">
    <source>
        <dbReference type="Proteomes" id="UP000588277"/>
    </source>
</evidence>
<dbReference type="GO" id="GO:0006298">
    <property type="term" value="P:mismatch repair"/>
    <property type="evidence" value="ECO:0007669"/>
    <property type="project" value="UniProtKB-UniRule"/>
</dbReference>
<dbReference type="GO" id="GO:0016787">
    <property type="term" value="F:hydrolase activity"/>
    <property type="evidence" value="ECO:0007669"/>
    <property type="project" value="UniProtKB-KW"/>
</dbReference>
<evidence type="ECO:0000256" key="5">
    <source>
        <dbReference type="ARBA" id="ARBA00023204"/>
    </source>
</evidence>
<keyword evidence="4 6" id="KW-0378">Hydrolase</keyword>
<dbReference type="InterPro" id="IPR004603">
    <property type="entry name" value="DNA_mismatch_endonuc_vsr"/>
</dbReference>
<comment type="similarity">
    <text evidence="6">Belongs to the vsr family.</text>
</comment>
<evidence type="ECO:0000256" key="4">
    <source>
        <dbReference type="ARBA" id="ARBA00022801"/>
    </source>
</evidence>
<dbReference type="PIRSF" id="PIRSF018267">
    <property type="entry name" value="VSR_endonuc"/>
    <property type="match status" value="1"/>
</dbReference>
<evidence type="ECO:0000313" key="8">
    <source>
        <dbReference type="EMBL" id="NMN00836.1"/>
    </source>
</evidence>
<dbReference type="AlphaFoldDB" id="A0A7Y0F2Q3"/>
<evidence type="ECO:0000256" key="7">
    <source>
        <dbReference type="SAM" id="MobiDB-lite"/>
    </source>
</evidence>
<keyword evidence="2 6" id="KW-0255">Endonuclease</keyword>
<organism evidence="8 9">
    <name type="scientific">Bifidobacterium moraviense</name>
    <dbReference type="NCBI Taxonomy" id="2675323"/>
    <lineage>
        <taxon>Bacteria</taxon>
        <taxon>Bacillati</taxon>
        <taxon>Actinomycetota</taxon>
        <taxon>Actinomycetes</taxon>
        <taxon>Bifidobacteriales</taxon>
        <taxon>Bifidobacteriaceae</taxon>
        <taxon>Bifidobacterium</taxon>
    </lineage>
</organism>
<dbReference type="RefSeq" id="WP_335341936.1">
    <property type="nucleotide sequence ID" value="NZ_JAAIIH010000011.1"/>
</dbReference>
<feature type="region of interest" description="Disordered" evidence="7">
    <location>
        <begin position="1"/>
        <end position="23"/>
    </location>
</feature>
<dbReference type="SUPFAM" id="SSF52980">
    <property type="entry name" value="Restriction endonuclease-like"/>
    <property type="match status" value="1"/>
</dbReference>
<proteinExistence type="inferred from homology"/>
<dbReference type="EMBL" id="JAAIIH010000011">
    <property type="protein sequence ID" value="NMN00836.1"/>
    <property type="molecule type" value="Genomic_DNA"/>
</dbReference>